<dbReference type="SUPFAM" id="SSF53474">
    <property type="entry name" value="alpha/beta-Hydrolases"/>
    <property type="match status" value="1"/>
</dbReference>
<dbReference type="InterPro" id="IPR050266">
    <property type="entry name" value="AB_hydrolase_sf"/>
</dbReference>
<dbReference type="InterPro" id="IPR029058">
    <property type="entry name" value="AB_hydrolase_fold"/>
</dbReference>
<sequence>MQQDRRTTLFALHFLGGSARTWEAAAPHLDPSVTLAALDLPGFGDAAEHAPDAEFDVASMTTHVAGLIRARAPARWMLAGHSMGAKVAMALARRVEDGAPGLAGLAGIITLAGSPPSPEPMAEERRQRMLGWFAGPLERSLAEAEGFIDANTAHPLPDPWRALAVSDVMRANRAAWTAWLERGSREDGSRRIGLLNTPGLILAGGNDGDLGPEAQRSLMAPHFRTSKLAAIAGVAHLLPLEAPGEVAAMINRFARG</sequence>
<dbReference type="RefSeq" id="WP_379595773.1">
    <property type="nucleotide sequence ID" value="NZ_JBHRTN010000008.1"/>
</dbReference>
<proteinExistence type="predicted"/>
<dbReference type="Gene3D" id="3.40.50.1820">
    <property type="entry name" value="alpha/beta hydrolase"/>
    <property type="match status" value="1"/>
</dbReference>
<dbReference type="EMBL" id="JBHRTN010000008">
    <property type="protein sequence ID" value="MFC3125229.1"/>
    <property type="molecule type" value="Genomic_DNA"/>
</dbReference>
<evidence type="ECO:0000259" key="2">
    <source>
        <dbReference type="Pfam" id="PF00975"/>
    </source>
</evidence>
<dbReference type="GO" id="GO:0016787">
    <property type="term" value="F:hydrolase activity"/>
    <property type="evidence" value="ECO:0007669"/>
    <property type="project" value="UniProtKB-KW"/>
</dbReference>
<dbReference type="PANTHER" id="PTHR43798">
    <property type="entry name" value="MONOACYLGLYCEROL LIPASE"/>
    <property type="match status" value="1"/>
</dbReference>
<keyword evidence="1 3" id="KW-0378">Hydrolase</keyword>
<dbReference type="Pfam" id="PF00975">
    <property type="entry name" value="Thioesterase"/>
    <property type="match status" value="1"/>
</dbReference>
<reference evidence="4" key="1">
    <citation type="journal article" date="2019" name="Int. J. Syst. Evol. Microbiol.">
        <title>The Global Catalogue of Microorganisms (GCM) 10K type strain sequencing project: providing services to taxonomists for standard genome sequencing and annotation.</title>
        <authorList>
            <consortium name="The Broad Institute Genomics Platform"/>
            <consortium name="The Broad Institute Genome Sequencing Center for Infectious Disease"/>
            <person name="Wu L."/>
            <person name="Ma J."/>
        </authorList>
    </citation>
    <scope>NUCLEOTIDE SEQUENCE [LARGE SCALE GENOMIC DNA]</scope>
    <source>
        <strain evidence="4">KCTC 52094</strain>
    </source>
</reference>
<organism evidence="3 4">
    <name type="scientific">Teichococcus globiformis</name>
    <dbReference type="NCBI Taxonomy" id="2307229"/>
    <lineage>
        <taxon>Bacteria</taxon>
        <taxon>Pseudomonadati</taxon>
        <taxon>Pseudomonadota</taxon>
        <taxon>Alphaproteobacteria</taxon>
        <taxon>Acetobacterales</taxon>
        <taxon>Roseomonadaceae</taxon>
        <taxon>Roseomonas</taxon>
    </lineage>
</organism>
<comment type="caution">
    <text evidence="3">The sequence shown here is derived from an EMBL/GenBank/DDBJ whole genome shotgun (WGS) entry which is preliminary data.</text>
</comment>
<evidence type="ECO:0000313" key="4">
    <source>
        <dbReference type="Proteomes" id="UP001595593"/>
    </source>
</evidence>
<dbReference type="PANTHER" id="PTHR43798:SF31">
    <property type="entry name" value="AB HYDROLASE SUPERFAMILY PROTEIN YCLE"/>
    <property type="match status" value="1"/>
</dbReference>
<name>A0ABV7G0T7_9PROT</name>
<gene>
    <name evidence="3" type="ORF">ACFOD4_09160</name>
</gene>
<evidence type="ECO:0000256" key="1">
    <source>
        <dbReference type="ARBA" id="ARBA00022801"/>
    </source>
</evidence>
<feature type="domain" description="Thioesterase" evidence="2">
    <location>
        <begin position="8"/>
        <end position="118"/>
    </location>
</feature>
<dbReference type="InterPro" id="IPR001031">
    <property type="entry name" value="Thioesterase"/>
</dbReference>
<protein>
    <submittedName>
        <fullName evidence="3">Alpha/beta fold hydrolase</fullName>
    </submittedName>
</protein>
<evidence type="ECO:0000313" key="3">
    <source>
        <dbReference type="EMBL" id="MFC3125229.1"/>
    </source>
</evidence>
<accession>A0ABV7G0T7</accession>
<dbReference type="Proteomes" id="UP001595593">
    <property type="component" value="Unassembled WGS sequence"/>
</dbReference>
<keyword evidence="4" id="KW-1185">Reference proteome</keyword>